<evidence type="ECO:0000256" key="1">
    <source>
        <dbReference type="SAM" id="MobiDB-lite"/>
    </source>
</evidence>
<reference evidence="2 3" key="1">
    <citation type="journal article" date="2016" name="Genome Biol. Evol.">
        <title>Divergent and convergent evolution of fungal pathogenicity.</title>
        <authorList>
            <person name="Shang Y."/>
            <person name="Xiao G."/>
            <person name="Zheng P."/>
            <person name="Cen K."/>
            <person name="Zhan S."/>
            <person name="Wang C."/>
        </authorList>
    </citation>
    <scope>NUCLEOTIDE SEQUENCE [LARGE SCALE GENOMIC DNA]</scope>
    <source>
        <strain evidence="2 3">ARSEF 7405</strain>
    </source>
</reference>
<gene>
    <name evidence="2" type="ORF">AAP_03198</name>
</gene>
<proteinExistence type="predicted"/>
<comment type="caution">
    <text evidence="2">The sequence shown here is derived from an EMBL/GenBank/DDBJ whole genome shotgun (WGS) entry which is preliminary data.</text>
</comment>
<feature type="compositionally biased region" description="Acidic residues" evidence="1">
    <location>
        <begin position="147"/>
        <end position="168"/>
    </location>
</feature>
<feature type="region of interest" description="Disordered" evidence="1">
    <location>
        <begin position="100"/>
        <end position="195"/>
    </location>
</feature>
<dbReference type="AlphaFoldDB" id="A0A167Z063"/>
<dbReference type="Proteomes" id="UP000242877">
    <property type="component" value="Unassembled WGS sequence"/>
</dbReference>
<evidence type="ECO:0000313" key="2">
    <source>
        <dbReference type="EMBL" id="KZZ91979.1"/>
    </source>
</evidence>
<dbReference type="EMBL" id="AZGZ01000012">
    <property type="protein sequence ID" value="KZZ91979.1"/>
    <property type="molecule type" value="Genomic_DNA"/>
</dbReference>
<keyword evidence="3" id="KW-1185">Reference proteome</keyword>
<dbReference type="VEuPathDB" id="FungiDB:AAP_03198"/>
<feature type="compositionally biased region" description="Acidic residues" evidence="1">
    <location>
        <begin position="292"/>
        <end position="307"/>
    </location>
</feature>
<protein>
    <submittedName>
        <fullName evidence="2">Uncharacterized protein</fullName>
    </submittedName>
</protein>
<feature type="region of interest" description="Disordered" evidence="1">
    <location>
        <begin position="288"/>
        <end position="360"/>
    </location>
</feature>
<name>A0A167Z063_9EURO</name>
<evidence type="ECO:0000313" key="3">
    <source>
        <dbReference type="Proteomes" id="UP000242877"/>
    </source>
</evidence>
<feature type="compositionally biased region" description="Basic residues" evidence="1">
    <location>
        <begin position="130"/>
        <end position="139"/>
    </location>
</feature>
<accession>A0A167Z063</accession>
<organism evidence="2 3">
    <name type="scientific">Ascosphaera apis ARSEF 7405</name>
    <dbReference type="NCBI Taxonomy" id="392613"/>
    <lineage>
        <taxon>Eukaryota</taxon>
        <taxon>Fungi</taxon>
        <taxon>Dikarya</taxon>
        <taxon>Ascomycota</taxon>
        <taxon>Pezizomycotina</taxon>
        <taxon>Eurotiomycetes</taxon>
        <taxon>Eurotiomycetidae</taxon>
        <taxon>Onygenales</taxon>
        <taxon>Ascosphaeraceae</taxon>
        <taxon>Ascosphaera</taxon>
    </lineage>
</organism>
<sequence>MANKLGNPLHAVTAEKPCARCIGMMVKTPDINCQSAPGYKACVMCKSKATRCFQVPPEYEAEAKTLMAAKRDVELDRTSANILRVKVLSEKLYAKLEAVMSQTPSRARKSKDITADGAGDGSGVESPIRRPTRSGRRKSQTTMLRVDDDDDDNNDHNDDDDQIMEDEPLSPRQQPQMRPRNLFGAQDTRRPPVTVSADKPLDVKVVEASELKRKMDELLQTNTWTMRKSGAMAQSLMHLEGSMLKLVTLFEEDIKLRKEELALRKEELAFARAGTERKALPLRMLEKRQRDEEEEVVGERAEEEGEENPERKKAKHGESEGGDVVMEEGLQGEAQEQLEEGEIAEERNNDASTAAIVTID</sequence>
<feature type="compositionally biased region" description="Basic and acidic residues" evidence="1">
    <location>
        <begin position="308"/>
        <end position="319"/>
    </location>
</feature>